<dbReference type="AlphaFoldDB" id="A0A1M7TZ86"/>
<dbReference type="RefSeq" id="WP_083581585.1">
    <property type="nucleotide sequence ID" value="NZ_FOHL01000011.1"/>
</dbReference>
<dbReference type="STRING" id="1189325.SAMN04488119_1113"/>
<keyword evidence="3" id="KW-1185">Reference proteome</keyword>
<proteinExistence type="predicted"/>
<keyword evidence="1" id="KW-1133">Transmembrane helix</keyword>
<evidence type="ECO:0008006" key="4">
    <source>
        <dbReference type="Google" id="ProtNLM"/>
    </source>
</evidence>
<name>A0A1M7TZ86_9RHOB</name>
<evidence type="ECO:0000313" key="2">
    <source>
        <dbReference type="EMBL" id="SHN76041.1"/>
    </source>
</evidence>
<organism evidence="2 3">
    <name type="scientific">Oceanicella actignis</name>
    <dbReference type="NCBI Taxonomy" id="1189325"/>
    <lineage>
        <taxon>Bacteria</taxon>
        <taxon>Pseudomonadati</taxon>
        <taxon>Pseudomonadota</taxon>
        <taxon>Alphaproteobacteria</taxon>
        <taxon>Rhodobacterales</taxon>
        <taxon>Paracoccaceae</taxon>
        <taxon>Oceanicella</taxon>
    </lineage>
</organism>
<dbReference type="EMBL" id="FRDL01000012">
    <property type="protein sequence ID" value="SHN76041.1"/>
    <property type="molecule type" value="Genomic_DNA"/>
</dbReference>
<keyword evidence="1" id="KW-0472">Membrane</keyword>
<keyword evidence="1" id="KW-0812">Transmembrane</keyword>
<protein>
    <recommendedName>
        <fullName evidence="4">DUF2852 domain-containing protein</fullName>
    </recommendedName>
</protein>
<evidence type="ECO:0000313" key="3">
    <source>
        <dbReference type="Proteomes" id="UP000184066"/>
    </source>
</evidence>
<dbReference type="InterPro" id="IPR021273">
    <property type="entry name" value="DUF2852"/>
</dbReference>
<reference evidence="2 3" key="1">
    <citation type="submission" date="2016-12" db="EMBL/GenBank/DDBJ databases">
        <authorList>
            <person name="Song W.-J."/>
            <person name="Kurnit D.M."/>
        </authorList>
    </citation>
    <scope>NUCLEOTIDE SEQUENCE [LARGE SCALE GENOMIC DNA]</scope>
    <source>
        <strain evidence="2 3">CGMCC 1.10808</strain>
    </source>
</reference>
<dbReference type="Pfam" id="PF11014">
    <property type="entry name" value="DUF2852"/>
    <property type="match status" value="1"/>
</dbReference>
<feature type="transmembrane region" description="Helical" evidence="1">
    <location>
        <begin position="40"/>
        <end position="65"/>
    </location>
</feature>
<evidence type="ECO:0000256" key="1">
    <source>
        <dbReference type="SAM" id="Phobius"/>
    </source>
</evidence>
<dbReference type="Proteomes" id="UP000184066">
    <property type="component" value="Unassembled WGS sequence"/>
</dbReference>
<dbReference type="OrthoDB" id="9806878at2"/>
<accession>A0A1M7TZ86</accession>
<sequence>MTHAAHAARTDEGAPRTGLDAVAGWLRVAEERLDAMGRPAWIAAMVAAFVLAWPVGLALLFYMIWSGRMGRKNCRNRSWSRRAACAEGTGNAAFDAYREATLRRLEEEQAAFEEFLARLRRAKDQAEFDQFMAERRAAAASTPAAPAPDPRA</sequence>
<gene>
    <name evidence="2" type="ORF">SAMN05216200_1122</name>
</gene>